<organism evidence="5 6">
    <name type="scientific">Ameiurus melas</name>
    <name type="common">Black bullhead</name>
    <name type="synonym">Silurus melas</name>
    <dbReference type="NCBI Taxonomy" id="219545"/>
    <lineage>
        <taxon>Eukaryota</taxon>
        <taxon>Metazoa</taxon>
        <taxon>Chordata</taxon>
        <taxon>Craniata</taxon>
        <taxon>Vertebrata</taxon>
        <taxon>Euteleostomi</taxon>
        <taxon>Actinopterygii</taxon>
        <taxon>Neopterygii</taxon>
        <taxon>Teleostei</taxon>
        <taxon>Ostariophysi</taxon>
        <taxon>Siluriformes</taxon>
        <taxon>Ictaluridae</taxon>
        <taxon>Ameiurus</taxon>
    </lineage>
</organism>
<dbReference type="InterPro" id="IPR000315">
    <property type="entry name" value="Znf_B-box"/>
</dbReference>
<evidence type="ECO:0000256" key="3">
    <source>
        <dbReference type="ARBA" id="ARBA00022833"/>
    </source>
</evidence>
<keyword evidence="1" id="KW-0479">Metal-binding</keyword>
<accession>A0A7J6BCY8</accession>
<evidence type="ECO:0000259" key="4">
    <source>
        <dbReference type="Pfam" id="PF00643"/>
    </source>
</evidence>
<evidence type="ECO:0000256" key="2">
    <source>
        <dbReference type="ARBA" id="ARBA00022771"/>
    </source>
</evidence>
<proteinExistence type="predicted"/>
<dbReference type="CDD" id="cd19769">
    <property type="entry name" value="Bbox2_TRIM16-like"/>
    <property type="match status" value="1"/>
</dbReference>
<dbReference type="Proteomes" id="UP000593565">
    <property type="component" value="Unassembled WGS sequence"/>
</dbReference>
<keyword evidence="2" id="KW-0863">Zinc-finger</keyword>
<gene>
    <name evidence="5" type="ORF">AMELA_G00015840</name>
</gene>
<sequence>MSQLVTERMKEGANMTFSQNNRLMEMYCCSDQTCICYLCTMDNHKAHDTVTVTAERAEKQNRPWSESVSALRTAGDTLLVLLIPEAINTDHTETVTTGDRHRILQEIQTHWTAELIH</sequence>
<feature type="domain" description="B box-type" evidence="4">
    <location>
        <begin position="22"/>
        <end position="51"/>
    </location>
</feature>
<reference evidence="5 6" key="1">
    <citation type="submission" date="2020-02" db="EMBL/GenBank/DDBJ databases">
        <title>A chromosome-scale genome assembly of the black bullhead catfish (Ameiurus melas).</title>
        <authorList>
            <person name="Wen M."/>
            <person name="Zham M."/>
            <person name="Cabau C."/>
            <person name="Klopp C."/>
            <person name="Donnadieu C."/>
            <person name="Roques C."/>
            <person name="Bouchez O."/>
            <person name="Lampietro C."/>
            <person name="Jouanno E."/>
            <person name="Herpin A."/>
            <person name="Louis A."/>
            <person name="Berthelot C."/>
            <person name="Parey E."/>
            <person name="Roest-Crollius H."/>
            <person name="Braasch I."/>
            <person name="Postlethwait J."/>
            <person name="Robinson-Rechavi M."/>
            <person name="Echchiki A."/>
            <person name="Begum T."/>
            <person name="Montfort J."/>
            <person name="Schartl M."/>
            <person name="Bobe J."/>
            <person name="Guiguen Y."/>
        </authorList>
    </citation>
    <scope>NUCLEOTIDE SEQUENCE [LARGE SCALE GENOMIC DNA]</scope>
    <source>
        <strain evidence="5">M_S1</strain>
        <tissue evidence="5">Blood</tissue>
    </source>
</reference>
<dbReference type="AlphaFoldDB" id="A0A7J6BCY8"/>
<dbReference type="PANTHER" id="PTHR25465:SF5">
    <property type="entry name" value="E3 UBIQUITIN_ISG15 LIGASE TRIM25-RELATED"/>
    <property type="match status" value="1"/>
</dbReference>
<name>A0A7J6BCY8_AMEME</name>
<dbReference type="GO" id="GO:0008270">
    <property type="term" value="F:zinc ion binding"/>
    <property type="evidence" value="ECO:0007669"/>
    <property type="project" value="UniProtKB-KW"/>
</dbReference>
<dbReference type="InterPro" id="IPR051051">
    <property type="entry name" value="E3_ubiq-ligase_TRIM/RNF"/>
</dbReference>
<keyword evidence="3" id="KW-0862">Zinc</keyword>
<dbReference type="PANTHER" id="PTHR25465">
    <property type="entry name" value="B-BOX DOMAIN CONTAINING"/>
    <property type="match status" value="1"/>
</dbReference>
<dbReference type="Pfam" id="PF00643">
    <property type="entry name" value="zf-B_box"/>
    <property type="match status" value="1"/>
</dbReference>
<keyword evidence="6" id="KW-1185">Reference proteome</keyword>
<dbReference type="Gene3D" id="3.30.160.60">
    <property type="entry name" value="Classic Zinc Finger"/>
    <property type="match status" value="1"/>
</dbReference>
<protein>
    <recommendedName>
        <fullName evidence="4">B box-type domain-containing protein</fullName>
    </recommendedName>
</protein>
<dbReference type="EMBL" id="JAAGNN010000002">
    <property type="protein sequence ID" value="KAF4091981.1"/>
    <property type="molecule type" value="Genomic_DNA"/>
</dbReference>
<comment type="caution">
    <text evidence="5">The sequence shown here is derived from an EMBL/GenBank/DDBJ whole genome shotgun (WGS) entry which is preliminary data.</text>
</comment>
<evidence type="ECO:0000313" key="5">
    <source>
        <dbReference type="EMBL" id="KAF4091981.1"/>
    </source>
</evidence>
<dbReference type="SUPFAM" id="SSF57845">
    <property type="entry name" value="B-box zinc-binding domain"/>
    <property type="match status" value="1"/>
</dbReference>
<evidence type="ECO:0000313" key="6">
    <source>
        <dbReference type="Proteomes" id="UP000593565"/>
    </source>
</evidence>
<evidence type="ECO:0000256" key="1">
    <source>
        <dbReference type="ARBA" id="ARBA00022723"/>
    </source>
</evidence>